<dbReference type="Proteomes" id="UP001524587">
    <property type="component" value="Unassembled WGS sequence"/>
</dbReference>
<comment type="subcellular location">
    <subcellularLocation>
        <location evidence="1">Cell membrane</location>
        <topology evidence="1">Multi-pass membrane protein</topology>
    </subcellularLocation>
</comment>
<evidence type="ECO:0000256" key="5">
    <source>
        <dbReference type="ARBA" id="ARBA00022989"/>
    </source>
</evidence>
<dbReference type="SUPFAM" id="SSF103473">
    <property type="entry name" value="MFS general substrate transporter"/>
    <property type="match status" value="1"/>
</dbReference>
<dbReference type="CDD" id="cd06173">
    <property type="entry name" value="MFS_MefA_like"/>
    <property type="match status" value="1"/>
</dbReference>
<keyword evidence="5 7" id="KW-1133">Transmembrane helix</keyword>
<sequence length="417" mass="44025">MPLLLSRRLLPLLMTQMLGAVVDNLFKNALVVLVLFRAGQGGAPMLVALAGGLFILHYVLFSSLAGQVAERWDKGRLILLAKTCEIALMALAAAGFLLHMVPLLFAVLFGLGTQAAFFGPLKYGILPFHLRETELVAGNGLMEAGTFLGILFGTLAGSALFALPHGPRIVSVAGFVLSACGILAAAFVPRAPSRTPDRPVRLAVARESARLLRDARANRPVWLAILGVSWFWAIGAAILTELPTLVHDTLHAVPGVFSMMLAVFAVGTGLGSILCARLLHGRVTPRIVPFAALALTVFLFDFGRTAARAGPLADIGLVLHSASGWHMLIDLLLLSIGGGLYSVPLYAMMQERSGATEKARMVAANNLLNAAAMVASALAVAVLIRHGDTPASILCIWAIANLAVALWIGSATRRFPA</sequence>
<keyword evidence="2" id="KW-0813">Transport</keyword>
<proteinExistence type="predicted"/>
<evidence type="ECO:0000256" key="4">
    <source>
        <dbReference type="ARBA" id="ARBA00022692"/>
    </source>
</evidence>
<feature type="transmembrane region" description="Helical" evidence="7">
    <location>
        <begin position="77"/>
        <end position="97"/>
    </location>
</feature>
<name>A0ABT1W3M9_9PROT</name>
<evidence type="ECO:0000313" key="9">
    <source>
        <dbReference type="Proteomes" id="UP001524587"/>
    </source>
</evidence>
<evidence type="ECO:0000256" key="6">
    <source>
        <dbReference type="ARBA" id="ARBA00023136"/>
    </source>
</evidence>
<keyword evidence="4 7" id="KW-0812">Transmembrane</keyword>
<dbReference type="PANTHER" id="PTHR43266:SF2">
    <property type="entry name" value="MAJOR FACILITATOR SUPERFAMILY (MFS) PROFILE DOMAIN-CONTAINING PROTEIN"/>
    <property type="match status" value="1"/>
</dbReference>
<feature type="transmembrane region" description="Helical" evidence="7">
    <location>
        <begin position="220"/>
        <end position="240"/>
    </location>
</feature>
<accession>A0ABT1W3M9</accession>
<feature type="transmembrane region" description="Helical" evidence="7">
    <location>
        <begin position="252"/>
        <end position="275"/>
    </location>
</feature>
<feature type="transmembrane region" description="Helical" evidence="7">
    <location>
        <begin position="144"/>
        <end position="163"/>
    </location>
</feature>
<feature type="transmembrane region" description="Helical" evidence="7">
    <location>
        <begin position="287"/>
        <end position="307"/>
    </location>
</feature>
<feature type="transmembrane region" description="Helical" evidence="7">
    <location>
        <begin position="367"/>
        <end position="384"/>
    </location>
</feature>
<evidence type="ECO:0000256" key="1">
    <source>
        <dbReference type="ARBA" id="ARBA00004651"/>
    </source>
</evidence>
<dbReference type="EMBL" id="JAMSKV010000002">
    <property type="protein sequence ID" value="MCQ8277476.1"/>
    <property type="molecule type" value="Genomic_DNA"/>
</dbReference>
<keyword evidence="6 7" id="KW-0472">Membrane</keyword>
<feature type="transmembrane region" description="Helical" evidence="7">
    <location>
        <begin position="169"/>
        <end position="188"/>
    </location>
</feature>
<dbReference type="Pfam" id="PF07690">
    <property type="entry name" value="MFS_1"/>
    <property type="match status" value="1"/>
</dbReference>
<gene>
    <name evidence="8" type="ORF">NFI95_03295</name>
</gene>
<feature type="transmembrane region" description="Helical" evidence="7">
    <location>
        <begin position="327"/>
        <end position="347"/>
    </location>
</feature>
<keyword evidence="9" id="KW-1185">Reference proteome</keyword>
<dbReference type="Gene3D" id="1.20.1250.20">
    <property type="entry name" value="MFS general substrate transporter like domains"/>
    <property type="match status" value="1"/>
</dbReference>
<comment type="caution">
    <text evidence="8">The sequence shown here is derived from an EMBL/GenBank/DDBJ whole genome shotgun (WGS) entry which is preliminary data.</text>
</comment>
<keyword evidence="3" id="KW-1003">Cell membrane</keyword>
<feature type="transmembrane region" description="Helical" evidence="7">
    <location>
        <begin position="103"/>
        <end position="123"/>
    </location>
</feature>
<reference evidence="8 9" key="1">
    <citation type="submission" date="2022-06" db="EMBL/GenBank/DDBJ databases">
        <title>Endosaccharibacter gen. nov., sp. nov., endophytic bacteria isolated from sugarcane.</title>
        <authorList>
            <person name="Pitiwittayakul N."/>
            <person name="Yukphan P."/>
            <person name="Charoenyingcharoen P."/>
            <person name="Tanasupawat S."/>
        </authorList>
    </citation>
    <scope>NUCLEOTIDE SEQUENCE [LARGE SCALE GENOMIC DNA]</scope>
    <source>
        <strain evidence="8 9">KSS8</strain>
    </source>
</reference>
<dbReference type="PANTHER" id="PTHR43266">
    <property type="entry name" value="MACROLIDE-EFFLUX PROTEIN"/>
    <property type="match status" value="1"/>
</dbReference>
<evidence type="ECO:0000256" key="7">
    <source>
        <dbReference type="SAM" id="Phobius"/>
    </source>
</evidence>
<feature type="transmembrane region" description="Helical" evidence="7">
    <location>
        <begin position="390"/>
        <end position="409"/>
    </location>
</feature>
<evidence type="ECO:0000313" key="8">
    <source>
        <dbReference type="EMBL" id="MCQ8277476.1"/>
    </source>
</evidence>
<organism evidence="8 9">
    <name type="scientific">Endosaccharibacter trunci</name>
    <dbReference type="NCBI Taxonomy" id="2812733"/>
    <lineage>
        <taxon>Bacteria</taxon>
        <taxon>Pseudomonadati</taxon>
        <taxon>Pseudomonadota</taxon>
        <taxon>Alphaproteobacteria</taxon>
        <taxon>Acetobacterales</taxon>
        <taxon>Acetobacteraceae</taxon>
        <taxon>Endosaccharibacter</taxon>
    </lineage>
</organism>
<evidence type="ECO:0000256" key="3">
    <source>
        <dbReference type="ARBA" id="ARBA00022475"/>
    </source>
</evidence>
<dbReference type="RefSeq" id="WP_422862919.1">
    <property type="nucleotide sequence ID" value="NZ_JAMSKV010000002.1"/>
</dbReference>
<feature type="transmembrane region" description="Helical" evidence="7">
    <location>
        <begin position="43"/>
        <end position="65"/>
    </location>
</feature>
<dbReference type="InterPro" id="IPR036259">
    <property type="entry name" value="MFS_trans_sf"/>
</dbReference>
<evidence type="ECO:0000256" key="2">
    <source>
        <dbReference type="ARBA" id="ARBA00022448"/>
    </source>
</evidence>
<dbReference type="InterPro" id="IPR011701">
    <property type="entry name" value="MFS"/>
</dbReference>
<protein>
    <submittedName>
        <fullName evidence="8">MFS transporter</fullName>
    </submittedName>
</protein>